<sequence length="364" mass="40578">MHSILLAVSLAGLVAVPQVSAHLRIHTITGNVEYGKSRTTSLDFGDYIPFNGRDDVVNLQFDVQTFSNPVIPATQWSPWKDFHRQYMVQGCGATLQRIDWNWGKHPKTYKPFGEHHPNAWKHIFLNFFQKPVLAGDLVPTRSKMLEFANANKIAKVTPGGWVEVSYYQVNADGAGPFRCRFDAHGTGENFGAWLPGIVQPPVTGHNSFNQWGNGKHYLFRVPIPKDVYCGTTYGKYENVCTMRCENYAINGPFGGCFPFQVIFPQKPKPVSTETPSKETKPASTPTPKTKPPSKPIDFKKPEPEPVYGDAGYDVGKGNYDEGSEKYYRRKRDEVSGAKLRRRAAAADLAAAARILANAVPAEER</sequence>
<dbReference type="Pfam" id="PF11327">
    <property type="entry name" value="Egh16-like"/>
    <property type="match status" value="1"/>
</dbReference>
<dbReference type="Proteomes" id="UP000475325">
    <property type="component" value="Unassembled WGS sequence"/>
</dbReference>
<feature type="chain" id="PRO_5028892588" evidence="2">
    <location>
        <begin position="22"/>
        <end position="364"/>
    </location>
</feature>
<evidence type="ECO:0000313" key="4">
    <source>
        <dbReference type="Proteomes" id="UP000475325"/>
    </source>
</evidence>
<comment type="caution">
    <text evidence="3">The sequence shown here is derived from an EMBL/GenBank/DDBJ whole genome shotgun (WGS) entry which is preliminary data.</text>
</comment>
<feature type="compositionally biased region" description="Basic and acidic residues" evidence="1">
    <location>
        <begin position="318"/>
        <end position="335"/>
    </location>
</feature>
<proteinExistence type="predicted"/>
<evidence type="ECO:0000256" key="1">
    <source>
        <dbReference type="SAM" id="MobiDB-lite"/>
    </source>
</evidence>
<dbReference type="InterPro" id="IPR021476">
    <property type="entry name" value="Egh16-like"/>
</dbReference>
<feature type="signal peptide" evidence="2">
    <location>
        <begin position="1"/>
        <end position="21"/>
    </location>
</feature>
<reference evidence="3 4" key="1">
    <citation type="submission" date="2019-06" db="EMBL/GenBank/DDBJ databases">
        <authorList>
            <person name="Palmer J.M."/>
        </authorList>
    </citation>
    <scope>NUCLEOTIDE SEQUENCE [LARGE SCALE GENOMIC DNA]</scope>
    <source>
        <strain evidence="3 4">TWF102</strain>
    </source>
</reference>
<organism evidence="3 4">
    <name type="scientific">Orbilia oligospora</name>
    <name type="common">Nematode-trapping fungus</name>
    <name type="synonym">Arthrobotrys oligospora</name>
    <dbReference type="NCBI Taxonomy" id="2813651"/>
    <lineage>
        <taxon>Eukaryota</taxon>
        <taxon>Fungi</taxon>
        <taxon>Dikarya</taxon>
        <taxon>Ascomycota</taxon>
        <taxon>Pezizomycotina</taxon>
        <taxon>Orbiliomycetes</taxon>
        <taxon>Orbiliales</taxon>
        <taxon>Orbiliaceae</taxon>
        <taxon>Orbilia</taxon>
    </lineage>
</organism>
<accession>A0A7C8J1F2</accession>
<gene>
    <name evidence="3" type="ORF">TWF102_010460</name>
</gene>
<evidence type="ECO:0000256" key="2">
    <source>
        <dbReference type="SAM" id="SignalP"/>
    </source>
</evidence>
<name>A0A7C8J1F2_ORBOL</name>
<feature type="region of interest" description="Disordered" evidence="1">
    <location>
        <begin position="268"/>
        <end position="336"/>
    </location>
</feature>
<evidence type="ECO:0000313" key="3">
    <source>
        <dbReference type="EMBL" id="KAF3087622.1"/>
    </source>
</evidence>
<protein>
    <submittedName>
        <fullName evidence="3">Uncharacterized protein</fullName>
    </submittedName>
</protein>
<dbReference type="AlphaFoldDB" id="A0A7C8J1F2"/>
<dbReference type="PANTHER" id="PTHR34618">
    <property type="entry name" value="SURFACE PROTEIN MAS1, PUTATIVE-RELATED"/>
    <property type="match status" value="1"/>
</dbReference>
<dbReference type="EMBL" id="WIQW01000076">
    <property type="protein sequence ID" value="KAF3087622.1"/>
    <property type="molecule type" value="Genomic_DNA"/>
</dbReference>
<keyword evidence="2" id="KW-0732">Signal</keyword>
<dbReference type="PANTHER" id="PTHR34618:SF3">
    <property type="entry name" value="GEGH 16 PROTEIN"/>
    <property type="match status" value="1"/>
</dbReference>